<feature type="transmembrane region" description="Helical" evidence="5">
    <location>
        <begin position="194"/>
        <end position="219"/>
    </location>
</feature>
<comment type="subcellular location">
    <subcellularLocation>
        <location evidence="1">Membrane</location>
        <topology evidence="1">Multi-pass membrane protein</topology>
    </subcellularLocation>
</comment>
<feature type="transmembrane region" description="Helical" evidence="5">
    <location>
        <begin position="42"/>
        <end position="63"/>
    </location>
</feature>
<feature type="transmembrane region" description="Helical" evidence="5">
    <location>
        <begin position="388"/>
        <end position="409"/>
    </location>
</feature>
<feature type="transmembrane region" description="Helical" evidence="5">
    <location>
        <begin position="157"/>
        <end position="174"/>
    </location>
</feature>
<feature type="transmembrane region" description="Helical" evidence="5">
    <location>
        <begin position="331"/>
        <end position="350"/>
    </location>
</feature>
<sequence>MADKTMQPHIGPFTALAIVMGTVIGGGVFFKTAAVVAATNSAGLTILAWVLGGLLTICGGLTVSELSAAFPETGGSIKYLEHTYGKLTGFLLGWSEMLIYFPANIAALAIIFATQVINLFHLNPGLLVPIALLTAASITIINLFGARAGGMVQSLTFLGKLIPLAIIIVGGLWMPGHVETSLFPLNPAGHTNFITAFSGGLIATMFAYEGWINVGTIAGEIKNPQKNLPRVIGLGLALIMVIYLLVNWVFLKQLPLNQIAGNENTAFEAAQRLFGEFGGKLVTIGILVSVYGTINGYTLTGPRVTYAMAKNDDLPGSHWLKKLSKKYAAPYWATILTFSIATIMVFLGSFDVLTDMLVFVMWIFNCLLFFAVLLLRKREPGLPRPYRVPWFPLIPIVALVGGLFILITTIINQPLLALTGIGVTFAGIPFFYIHKLRHRAA</sequence>
<feature type="transmembrane region" description="Helical" evidence="5">
    <location>
        <begin position="356"/>
        <end position="376"/>
    </location>
</feature>
<keyword evidence="7" id="KW-1185">Reference proteome</keyword>
<dbReference type="GO" id="GO:0016020">
    <property type="term" value="C:membrane"/>
    <property type="evidence" value="ECO:0007669"/>
    <property type="project" value="UniProtKB-SubCell"/>
</dbReference>
<evidence type="ECO:0000256" key="1">
    <source>
        <dbReference type="ARBA" id="ARBA00004141"/>
    </source>
</evidence>
<name>W9EMS1_9LACO</name>
<keyword evidence="2 5" id="KW-0812">Transmembrane</keyword>
<dbReference type="EMBL" id="ALXG01000010">
    <property type="protein sequence ID" value="ETO40944.1"/>
    <property type="molecule type" value="Genomic_DNA"/>
</dbReference>
<proteinExistence type="predicted"/>
<dbReference type="Gene3D" id="1.20.1740.10">
    <property type="entry name" value="Amino acid/polyamine transporter I"/>
    <property type="match status" value="1"/>
</dbReference>
<keyword evidence="3 5" id="KW-1133">Transmembrane helix</keyword>
<dbReference type="PIRSF" id="PIRSF006060">
    <property type="entry name" value="AA_transporter"/>
    <property type="match status" value="1"/>
</dbReference>
<dbReference type="GO" id="GO:0015179">
    <property type="term" value="F:L-amino acid transmembrane transporter activity"/>
    <property type="evidence" value="ECO:0007669"/>
    <property type="project" value="TreeGrafter"/>
</dbReference>
<dbReference type="RefSeq" id="WP_035421279.1">
    <property type="nucleotide sequence ID" value="NZ_ALXG01000010.1"/>
</dbReference>
<evidence type="ECO:0000256" key="4">
    <source>
        <dbReference type="ARBA" id="ARBA00023136"/>
    </source>
</evidence>
<feature type="transmembrane region" description="Helical" evidence="5">
    <location>
        <begin position="126"/>
        <end position="145"/>
    </location>
</feature>
<dbReference type="PANTHER" id="PTHR11785:SF512">
    <property type="entry name" value="SOBREMESA, ISOFORM B"/>
    <property type="match status" value="1"/>
</dbReference>
<reference evidence="6 7" key="1">
    <citation type="submission" date="2012-08" db="EMBL/GenBank/DDBJ databases">
        <title>Genome sequencing of Lactobacillus florum 8D.</title>
        <authorList>
            <person name="Kim E.B."/>
            <person name="Marco M.L."/>
        </authorList>
    </citation>
    <scope>NUCLEOTIDE SEQUENCE [LARGE SCALE GENOMIC DNA]</scope>
    <source>
        <strain evidence="6 7">8D</strain>
    </source>
</reference>
<keyword evidence="4 5" id="KW-0472">Membrane</keyword>
<dbReference type="InterPro" id="IPR050598">
    <property type="entry name" value="AminoAcid_Transporter"/>
</dbReference>
<evidence type="ECO:0000313" key="6">
    <source>
        <dbReference type="EMBL" id="ETO40944.1"/>
    </source>
</evidence>
<gene>
    <name evidence="6" type="ORF">B808_99</name>
</gene>
<dbReference type="OrthoDB" id="3181223at2"/>
<evidence type="ECO:0000313" key="7">
    <source>
        <dbReference type="Proteomes" id="UP000019474"/>
    </source>
</evidence>
<dbReference type="Proteomes" id="UP000019474">
    <property type="component" value="Unassembled WGS sequence"/>
</dbReference>
<dbReference type="Pfam" id="PF13520">
    <property type="entry name" value="AA_permease_2"/>
    <property type="match status" value="1"/>
</dbReference>
<comment type="caution">
    <text evidence="6">The sequence shown here is derived from an EMBL/GenBank/DDBJ whole genome shotgun (WGS) entry which is preliminary data.</text>
</comment>
<accession>W9EMS1</accession>
<feature type="transmembrane region" description="Helical" evidence="5">
    <location>
        <begin position="281"/>
        <end position="300"/>
    </location>
</feature>
<dbReference type="InterPro" id="IPR002293">
    <property type="entry name" value="AA/rel_permease1"/>
</dbReference>
<feature type="transmembrane region" description="Helical" evidence="5">
    <location>
        <begin position="98"/>
        <end position="120"/>
    </location>
</feature>
<organism evidence="6 7">
    <name type="scientific">Fructilactobacillus florum 8D</name>
    <dbReference type="NCBI Taxonomy" id="1221538"/>
    <lineage>
        <taxon>Bacteria</taxon>
        <taxon>Bacillati</taxon>
        <taxon>Bacillota</taxon>
        <taxon>Bacilli</taxon>
        <taxon>Lactobacillales</taxon>
        <taxon>Lactobacillaceae</taxon>
        <taxon>Fructilactobacillus</taxon>
    </lineage>
</organism>
<evidence type="ECO:0000256" key="3">
    <source>
        <dbReference type="ARBA" id="ARBA00022989"/>
    </source>
</evidence>
<feature type="transmembrane region" description="Helical" evidence="5">
    <location>
        <begin position="12"/>
        <end position="30"/>
    </location>
</feature>
<protein>
    <submittedName>
        <fullName evidence="6">Amino acid permease</fullName>
    </submittedName>
</protein>
<dbReference type="PANTHER" id="PTHR11785">
    <property type="entry name" value="AMINO ACID TRANSPORTER"/>
    <property type="match status" value="1"/>
</dbReference>
<dbReference type="AlphaFoldDB" id="W9EMS1"/>
<feature type="transmembrane region" description="Helical" evidence="5">
    <location>
        <begin position="231"/>
        <end position="251"/>
    </location>
</feature>
<evidence type="ECO:0000256" key="5">
    <source>
        <dbReference type="SAM" id="Phobius"/>
    </source>
</evidence>
<dbReference type="PATRIC" id="fig|1221538.3.peg.99"/>
<evidence type="ECO:0000256" key="2">
    <source>
        <dbReference type="ARBA" id="ARBA00022692"/>
    </source>
</evidence>
<feature type="transmembrane region" description="Helical" evidence="5">
    <location>
        <begin position="415"/>
        <end position="433"/>
    </location>
</feature>